<evidence type="ECO:0000256" key="1">
    <source>
        <dbReference type="ARBA" id="ARBA00004123"/>
    </source>
</evidence>
<feature type="region of interest" description="Disordered" evidence="8">
    <location>
        <begin position="293"/>
        <end position="321"/>
    </location>
</feature>
<dbReference type="OrthoDB" id="3437960at2759"/>
<feature type="compositionally biased region" description="Basic and acidic residues" evidence="8">
    <location>
        <begin position="297"/>
        <end position="321"/>
    </location>
</feature>
<dbReference type="PROSITE" id="PS50157">
    <property type="entry name" value="ZINC_FINGER_C2H2_2"/>
    <property type="match status" value="3"/>
</dbReference>
<dbReference type="SMART" id="SM00355">
    <property type="entry name" value="ZnF_C2H2"/>
    <property type="match status" value="3"/>
</dbReference>
<feature type="domain" description="C2H2-type" evidence="9">
    <location>
        <begin position="377"/>
        <end position="404"/>
    </location>
</feature>
<dbReference type="InterPro" id="IPR036236">
    <property type="entry name" value="Znf_C2H2_sf"/>
</dbReference>
<protein>
    <recommendedName>
        <fullName evidence="9">C2H2-type domain-containing protein</fullName>
    </recommendedName>
</protein>
<dbReference type="FunFam" id="3.30.160.60:FF:000744">
    <property type="entry name" value="zinc finger E-box-binding homeobox 1"/>
    <property type="match status" value="1"/>
</dbReference>
<sequence length="462" mass="52090">MDPEVWKMAATSFKIMNHQKGIFAPKMLQVNRGKYVSTERLLKKQTNALSEEPVKVEDRTIHANGKANCTSGFRSGDQAEMIKICVPQRKTIYKSSVDKWVDQVSDPKVYRKGFALTSSLESQNMTKLPSAVEHKRLPILVRDRGRTFIPQRQDRSAVLFRQDGRTNGGEVKNLVPNHCSKTKTARISLVHKEPLYQGVEGIRCQNAGTQRGIPFNYSNKRVFLKNNISHHGDTSDPCKRIKISDDVTSVRGVGRMCPKMINHQQLAHRQMPTASGALAYSNNTGSVTRKTVANGMQRDKCRSSPPDERKGGAANFKEKTEGSSTHRRFLLIDSQGLPYTVFIEEPISVGLSKSTSTSVSDRALSGVSKSVAPRKVYKCPVCFRIFEYLSYLQRHSIAHSQQKPHVCKVCGKAFKRTSHLTRHKYTHFGGKPCHCQICHRRFRDVGELARHQQTHHTGDKNH</sequence>
<evidence type="ECO:0000256" key="7">
    <source>
        <dbReference type="PROSITE-ProRule" id="PRU00042"/>
    </source>
</evidence>
<dbReference type="PROSITE" id="PS00028">
    <property type="entry name" value="ZINC_FINGER_C2H2_1"/>
    <property type="match status" value="3"/>
</dbReference>
<evidence type="ECO:0000256" key="2">
    <source>
        <dbReference type="ARBA" id="ARBA00022723"/>
    </source>
</evidence>
<keyword evidence="4 7" id="KW-0863">Zinc-finger</keyword>
<keyword evidence="11" id="KW-1185">Reference proteome</keyword>
<keyword evidence="2" id="KW-0479">Metal-binding</keyword>
<dbReference type="GO" id="GO:0005634">
    <property type="term" value="C:nucleus"/>
    <property type="evidence" value="ECO:0007669"/>
    <property type="project" value="UniProtKB-SubCell"/>
</dbReference>
<feature type="domain" description="C2H2-type" evidence="9">
    <location>
        <begin position="433"/>
        <end position="461"/>
    </location>
</feature>
<evidence type="ECO:0000313" key="11">
    <source>
        <dbReference type="Proteomes" id="UP000770717"/>
    </source>
</evidence>
<evidence type="ECO:0000256" key="5">
    <source>
        <dbReference type="ARBA" id="ARBA00022833"/>
    </source>
</evidence>
<name>A0A8J6C5H6_ELECQ</name>
<dbReference type="Gene3D" id="3.30.160.60">
    <property type="entry name" value="Classic Zinc Finger"/>
    <property type="match status" value="3"/>
</dbReference>
<evidence type="ECO:0000256" key="6">
    <source>
        <dbReference type="ARBA" id="ARBA00023242"/>
    </source>
</evidence>
<dbReference type="Proteomes" id="UP000770717">
    <property type="component" value="Unassembled WGS sequence"/>
</dbReference>
<evidence type="ECO:0000259" key="9">
    <source>
        <dbReference type="PROSITE" id="PS50157"/>
    </source>
</evidence>
<dbReference type="InterPro" id="IPR013087">
    <property type="entry name" value="Znf_C2H2_type"/>
</dbReference>
<dbReference type="SUPFAM" id="SSF57667">
    <property type="entry name" value="beta-beta-alpha zinc fingers"/>
    <property type="match status" value="2"/>
</dbReference>
<accession>A0A8J6C5H6</accession>
<proteinExistence type="predicted"/>
<dbReference type="GO" id="GO:0008270">
    <property type="term" value="F:zinc ion binding"/>
    <property type="evidence" value="ECO:0007669"/>
    <property type="project" value="UniProtKB-KW"/>
</dbReference>
<evidence type="ECO:0000313" key="10">
    <source>
        <dbReference type="EMBL" id="KAG9463792.1"/>
    </source>
</evidence>
<dbReference type="GO" id="GO:0010468">
    <property type="term" value="P:regulation of gene expression"/>
    <property type="evidence" value="ECO:0007669"/>
    <property type="project" value="TreeGrafter"/>
</dbReference>
<dbReference type="AlphaFoldDB" id="A0A8J6C5H6"/>
<keyword evidence="3" id="KW-0677">Repeat</keyword>
<organism evidence="10 11">
    <name type="scientific">Eleutherodactylus coqui</name>
    <name type="common">Puerto Rican coqui</name>
    <dbReference type="NCBI Taxonomy" id="57060"/>
    <lineage>
        <taxon>Eukaryota</taxon>
        <taxon>Metazoa</taxon>
        <taxon>Chordata</taxon>
        <taxon>Craniata</taxon>
        <taxon>Vertebrata</taxon>
        <taxon>Euteleostomi</taxon>
        <taxon>Amphibia</taxon>
        <taxon>Batrachia</taxon>
        <taxon>Anura</taxon>
        <taxon>Neobatrachia</taxon>
        <taxon>Hyloidea</taxon>
        <taxon>Eleutherodactylidae</taxon>
        <taxon>Eleutherodactylinae</taxon>
        <taxon>Eleutherodactylus</taxon>
        <taxon>Eleutherodactylus</taxon>
    </lineage>
</organism>
<dbReference type="InterPro" id="IPR050331">
    <property type="entry name" value="Zinc_finger"/>
</dbReference>
<evidence type="ECO:0000256" key="8">
    <source>
        <dbReference type="SAM" id="MobiDB-lite"/>
    </source>
</evidence>
<evidence type="ECO:0000256" key="3">
    <source>
        <dbReference type="ARBA" id="ARBA00022737"/>
    </source>
</evidence>
<dbReference type="Pfam" id="PF00096">
    <property type="entry name" value="zf-C2H2"/>
    <property type="match status" value="2"/>
</dbReference>
<gene>
    <name evidence="10" type="ORF">GDO78_021061</name>
</gene>
<comment type="subcellular location">
    <subcellularLocation>
        <location evidence="1">Nucleus</location>
    </subcellularLocation>
</comment>
<keyword evidence="5" id="KW-0862">Zinc</keyword>
<dbReference type="EMBL" id="WNTK01005886">
    <property type="protein sequence ID" value="KAG9463792.1"/>
    <property type="molecule type" value="Genomic_DNA"/>
</dbReference>
<reference evidence="10" key="1">
    <citation type="thesis" date="2020" institute="ProQuest LLC" country="789 East Eisenhower Parkway, Ann Arbor, MI, USA">
        <title>Comparative Genomics and Chromosome Evolution.</title>
        <authorList>
            <person name="Mudd A.B."/>
        </authorList>
    </citation>
    <scope>NUCLEOTIDE SEQUENCE</scope>
    <source>
        <strain evidence="10">HN-11 Male</strain>
        <tissue evidence="10">Kidney and liver</tissue>
    </source>
</reference>
<keyword evidence="6" id="KW-0539">Nucleus</keyword>
<feature type="domain" description="C2H2-type" evidence="9">
    <location>
        <begin position="405"/>
        <end position="432"/>
    </location>
</feature>
<dbReference type="PANTHER" id="PTHR16515:SF60">
    <property type="entry name" value="ZINC FINGER PROTEIN 436"/>
    <property type="match status" value="1"/>
</dbReference>
<evidence type="ECO:0000256" key="4">
    <source>
        <dbReference type="ARBA" id="ARBA00022771"/>
    </source>
</evidence>
<comment type="caution">
    <text evidence="10">The sequence shown here is derived from an EMBL/GenBank/DDBJ whole genome shotgun (WGS) entry which is preliminary data.</text>
</comment>
<dbReference type="PANTHER" id="PTHR16515">
    <property type="entry name" value="PR DOMAIN ZINC FINGER PROTEIN"/>
    <property type="match status" value="1"/>
</dbReference>